<evidence type="ECO:0000256" key="1">
    <source>
        <dbReference type="PIRSR" id="PIRSR005962-1"/>
    </source>
</evidence>
<dbReference type="InterPro" id="IPR017439">
    <property type="entry name" value="Amidohydrolase"/>
</dbReference>
<feature type="binding site" evidence="1">
    <location>
        <position position="184"/>
    </location>
    <ligand>
        <name>Mn(2+)</name>
        <dbReference type="ChEBI" id="CHEBI:29035"/>
        <label>2</label>
    </ligand>
</feature>
<dbReference type="Pfam" id="PF07687">
    <property type="entry name" value="M20_dimer"/>
    <property type="match status" value="1"/>
</dbReference>
<dbReference type="EMBL" id="MCIB01000034">
    <property type="protein sequence ID" value="RKD30540.1"/>
    <property type="molecule type" value="Genomic_DNA"/>
</dbReference>
<dbReference type="GO" id="GO:0046872">
    <property type="term" value="F:metal ion binding"/>
    <property type="evidence" value="ECO:0007669"/>
    <property type="project" value="UniProtKB-KW"/>
</dbReference>
<keyword evidence="1" id="KW-0464">Manganese</keyword>
<evidence type="ECO:0000313" key="4">
    <source>
        <dbReference type="Proteomes" id="UP000284177"/>
    </source>
</evidence>
<feature type="binding site" evidence="1">
    <location>
        <position position="148"/>
    </location>
    <ligand>
        <name>Mn(2+)</name>
        <dbReference type="ChEBI" id="CHEBI:29035"/>
        <label>2</label>
    </ligand>
</feature>
<dbReference type="InterPro" id="IPR036264">
    <property type="entry name" value="Bact_exopeptidase_dim_dom"/>
</dbReference>
<sequence>MINVINEFVDKIENKIIGYRRDFHKYPEAGWTEFRTASIIARKLYELGYDIRLGKEVIKDDVRLGLPSKSSLNNHYERAIKQGADKEFVKHFKGGYTGVVGVLKNGEGPTIGLRFDIDAVQVKESEGKEHFPYREGFSSVNEEVMHSCGHDGHIAIGLGVAEALMKFNDKFRGTVKLIFQPAEEGVRGAKAMVESGVVDDVDFLFGIHIGLKAKKSGELVPGTKGFLATSKFDAYFTGKPSHAGAEPEAGKNALLAASSAVLNLYSISRHSKGATRINVGKFVAGTGRNVIPSNAHLVIETRGDTSELNDYMKERAYKILKSSADMYDVSLRIEGMGEAESGTSDKELIKLIRRNALKLNSFNNVYKKEKDLGGSEDFTYMMKRVKEKGGKSAFIMLGSDLKGSHHSAEFDFNESDLKNGVKLLVLSIIDISNK</sequence>
<keyword evidence="4" id="KW-1185">Reference proteome</keyword>
<keyword evidence="1" id="KW-0479">Metal-binding</keyword>
<name>A0A419SZ56_9FIRM</name>
<dbReference type="SUPFAM" id="SSF53187">
    <property type="entry name" value="Zn-dependent exopeptidases"/>
    <property type="match status" value="1"/>
</dbReference>
<evidence type="ECO:0000259" key="2">
    <source>
        <dbReference type="Pfam" id="PF07687"/>
    </source>
</evidence>
<dbReference type="InterPro" id="IPR052030">
    <property type="entry name" value="Peptidase_M20/M20A_hydrolases"/>
</dbReference>
<dbReference type="Gene3D" id="3.40.630.10">
    <property type="entry name" value="Zn peptidases"/>
    <property type="match status" value="2"/>
</dbReference>
<evidence type="ECO:0000313" key="3">
    <source>
        <dbReference type="EMBL" id="RKD30540.1"/>
    </source>
</evidence>
<reference evidence="3 4" key="1">
    <citation type="submission" date="2016-08" db="EMBL/GenBank/DDBJ databases">
        <title>Novel Firmicutes and Novel Genomes.</title>
        <authorList>
            <person name="Poppleton D.I."/>
            <person name="Gribaldo S."/>
        </authorList>
    </citation>
    <scope>NUCLEOTIDE SEQUENCE [LARGE SCALE GENOMIC DNA]</scope>
    <source>
        <strain evidence="3 4">CTT3</strain>
    </source>
</reference>
<dbReference type="PIRSF" id="PIRSF005962">
    <property type="entry name" value="Pept_M20D_amidohydro"/>
    <property type="match status" value="1"/>
</dbReference>
<dbReference type="InterPro" id="IPR002933">
    <property type="entry name" value="Peptidase_M20"/>
</dbReference>
<dbReference type="NCBIfam" id="TIGR01891">
    <property type="entry name" value="amidohydrolases"/>
    <property type="match status" value="1"/>
</dbReference>
<accession>A0A419SZ56</accession>
<dbReference type="PANTHER" id="PTHR30575">
    <property type="entry name" value="PEPTIDASE M20"/>
    <property type="match status" value="1"/>
</dbReference>
<dbReference type="OrthoDB" id="9776731at2"/>
<feature type="binding site" evidence="1">
    <location>
        <position position="208"/>
    </location>
    <ligand>
        <name>Mn(2+)</name>
        <dbReference type="ChEBI" id="CHEBI:29035"/>
        <label>2</label>
    </ligand>
</feature>
<dbReference type="InterPro" id="IPR011650">
    <property type="entry name" value="Peptidase_M20_dimer"/>
</dbReference>
<feature type="domain" description="Peptidase M20 dimerisation" evidence="2">
    <location>
        <begin position="234"/>
        <end position="322"/>
    </location>
</feature>
<comment type="cofactor">
    <cofactor evidence="1">
        <name>Mn(2+)</name>
        <dbReference type="ChEBI" id="CHEBI:29035"/>
    </cofactor>
    <text evidence="1">The Mn(2+) ion enhances activity.</text>
</comment>
<gene>
    <name evidence="3" type="ORF">BET03_04165</name>
</gene>
<dbReference type="GO" id="GO:0016805">
    <property type="term" value="F:dipeptidase activity"/>
    <property type="evidence" value="ECO:0007669"/>
    <property type="project" value="TreeGrafter"/>
</dbReference>
<dbReference type="PANTHER" id="PTHR30575:SF3">
    <property type="entry name" value="PEPTIDASE M20 DIMERISATION DOMAIN-CONTAINING PROTEIN"/>
    <property type="match status" value="1"/>
</dbReference>
<proteinExistence type="predicted"/>
<protein>
    <submittedName>
        <fullName evidence="3">Peptidase M20</fullName>
    </submittedName>
</protein>
<dbReference type="Proteomes" id="UP000284177">
    <property type="component" value="Unassembled WGS sequence"/>
</dbReference>
<dbReference type="Pfam" id="PF01546">
    <property type="entry name" value="Peptidase_M20"/>
    <property type="match status" value="1"/>
</dbReference>
<organism evidence="3 4">
    <name type="scientific">Thermohalobacter berrensis</name>
    <dbReference type="NCBI Taxonomy" id="99594"/>
    <lineage>
        <taxon>Bacteria</taxon>
        <taxon>Bacillati</taxon>
        <taxon>Bacillota</taxon>
        <taxon>Tissierellia</taxon>
        <taxon>Tissierellales</taxon>
        <taxon>Thermohalobacteraceae</taxon>
        <taxon>Thermohalobacter</taxon>
    </lineage>
</organism>
<dbReference type="GO" id="GO:0046657">
    <property type="term" value="P:folic acid catabolic process"/>
    <property type="evidence" value="ECO:0007669"/>
    <property type="project" value="TreeGrafter"/>
</dbReference>
<dbReference type="GO" id="GO:0071713">
    <property type="term" value="F:para-aminobenzoyl-glutamate hydrolase activity"/>
    <property type="evidence" value="ECO:0007669"/>
    <property type="project" value="TreeGrafter"/>
</dbReference>
<dbReference type="SUPFAM" id="SSF55031">
    <property type="entry name" value="Bacterial exopeptidase dimerisation domain"/>
    <property type="match status" value="1"/>
</dbReference>
<feature type="binding site" evidence="1">
    <location>
        <position position="406"/>
    </location>
    <ligand>
        <name>Mn(2+)</name>
        <dbReference type="ChEBI" id="CHEBI:29035"/>
        <label>2</label>
    </ligand>
</feature>
<dbReference type="GO" id="GO:0005737">
    <property type="term" value="C:cytoplasm"/>
    <property type="evidence" value="ECO:0007669"/>
    <property type="project" value="TreeGrafter"/>
</dbReference>
<dbReference type="AlphaFoldDB" id="A0A419SZ56"/>
<comment type="caution">
    <text evidence="3">The sequence shown here is derived from an EMBL/GenBank/DDBJ whole genome shotgun (WGS) entry which is preliminary data.</text>
</comment>
<dbReference type="RefSeq" id="WP_120169985.1">
    <property type="nucleotide sequence ID" value="NZ_MCIB01000034.1"/>
</dbReference>
<feature type="binding site" evidence="1">
    <location>
        <position position="150"/>
    </location>
    <ligand>
        <name>Mn(2+)</name>
        <dbReference type="ChEBI" id="CHEBI:29035"/>
        <label>2</label>
    </ligand>
</feature>